<gene>
    <name evidence="1" type="ORF">EHW67_14560</name>
</gene>
<dbReference type="EMBL" id="RQPJ01000014">
    <property type="protein sequence ID" value="RTE52885.1"/>
    <property type="molecule type" value="Genomic_DNA"/>
</dbReference>
<evidence type="ECO:0000313" key="1">
    <source>
        <dbReference type="EMBL" id="RTE52885.1"/>
    </source>
</evidence>
<sequence>MKNYLFLLLILITPITGIYAQDFQGEATYFSKTSVDINLDGRQMPEDRKKQIMQRIKDANERTYKLTFDKTQSIYKEEEKLEQPGNGRGPSRFGMMNPSGGDYYKDVKEGRYKVKNELLGKIFMVDDELPQLDWKLGGETKQIGNYTAFKATAIKSIKRPNMRAMFRRRGENTENKEEEEFIEKDVEIVAWYTPDIPVSQGPGEYWGLPGLILEVTDDVTVVLCTKLVINPADRKEIKAPNGGKKVTQKEYDKIAKEKMAEMRENFRGGGGRRGGGRP</sequence>
<dbReference type="OrthoDB" id="1068986at2"/>
<keyword evidence="2" id="KW-1185">Reference proteome</keyword>
<protein>
    <submittedName>
        <fullName evidence="1">GLPGLI family protein</fullName>
    </submittedName>
</protein>
<dbReference type="InterPro" id="IPR005901">
    <property type="entry name" value="GLPGLI"/>
</dbReference>
<organism evidence="1 2">
    <name type="scientific">Arenibacter aquaticus</name>
    <dbReference type="NCBI Taxonomy" id="2489054"/>
    <lineage>
        <taxon>Bacteria</taxon>
        <taxon>Pseudomonadati</taxon>
        <taxon>Bacteroidota</taxon>
        <taxon>Flavobacteriia</taxon>
        <taxon>Flavobacteriales</taxon>
        <taxon>Flavobacteriaceae</taxon>
        <taxon>Arenibacter</taxon>
    </lineage>
</organism>
<accession>A0A430K182</accession>
<dbReference type="Pfam" id="PF09697">
    <property type="entry name" value="Porph_ging"/>
    <property type="match status" value="1"/>
</dbReference>
<dbReference type="AlphaFoldDB" id="A0A430K182"/>
<dbReference type="Proteomes" id="UP000267585">
    <property type="component" value="Unassembled WGS sequence"/>
</dbReference>
<evidence type="ECO:0000313" key="2">
    <source>
        <dbReference type="Proteomes" id="UP000267585"/>
    </source>
</evidence>
<proteinExistence type="predicted"/>
<dbReference type="NCBIfam" id="TIGR01200">
    <property type="entry name" value="GLPGLI"/>
    <property type="match status" value="1"/>
</dbReference>
<name>A0A430K182_9FLAO</name>
<reference evidence="1 2" key="1">
    <citation type="submission" date="2018-11" db="EMBL/GenBank/DDBJ databases">
        <title>Arenibacter aquaticus sp.nov., a marine bacterium isolated from surface seawater in the South China Sea.</title>
        <authorList>
            <person name="Guo J."/>
            <person name="Sun J."/>
        </authorList>
    </citation>
    <scope>NUCLEOTIDE SEQUENCE [LARGE SCALE GENOMIC DNA]</scope>
    <source>
        <strain evidence="1 2">GUO666</strain>
    </source>
</reference>
<comment type="caution">
    <text evidence="1">The sequence shown here is derived from an EMBL/GenBank/DDBJ whole genome shotgun (WGS) entry which is preliminary data.</text>
</comment>
<dbReference type="RefSeq" id="WP_126163109.1">
    <property type="nucleotide sequence ID" value="NZ_RQPJ01000014.1"/>
</dbReference>